<dbReference type="Pfam" id="PF07885">
    <property type="entry name" value="Ion_trans_2"/>
    <property type="match status" value="2"/>
</dbReference>
<dbReference type="WBParaSite" id="MBELARI_LOCUS5796">
    <property type="protein sequence ID" value="MBELARI_LOCUS5796"/>
    <property type="gene ID" value="MBELARI_LOCUS5796"/>
</dbReference>
<evidence type="ECO:0000256" key="5">
    <source>
        <dbReference type="ARBA" id="ARBA00023065"/>
    </source>
</evidence>
<keyword evidence="3 8" id="KW-0812">Transmembrane</keyword>
<comment type="similarity">
    <text evidence="8">Belongs to the two pore domain potassium channel (TC 1.A.1.8) family.</text>
</comment>
<dbReference type="AlphaFoldDB" id="A0AAF3FFH5"/>
<feature type="transmembrane region" description="Helical" evidence="10">
    <location>
        <begin position="391"/>
        <end position="411"/>
    </location>
</feature>
<dbReference type="GO" id="GO:0015271">
    <property type="term" value="F:outward rectifier potassium channel activity"/>
    <property type="evidence" value="ECO:0007669"/>
    <property type="project" value="TreeGrafter"/>
</dbReference>
<name>A0AAF3FFH5_9BILA</name>
<organism evidence="12 13">
    <name type="scientific">Mesorhabditis belari</name>
    <dbReference type="NCBI Taxonomy" id="2138241"/>
    <lineage>
        <taxon>Eukaryota</taxon>
        <taxon>Metazoa</taxon>
        <taxon>Ecdysozoa</taxon>
        <taxon>Nematoda</taxon>
        <taxon>Chromadorea</taxon>
        <taxon>Rhabditida</taxon>
        <taxon>Rhabditina</taxon>
        <taxon>Rhabditomorpha</taxon>
        <taxon>Rhabditoidea</taxon>
        <taxon>Rhabditidae</taxon>
        <taxon>Mesorhabditinae</taxon>
        <taxon>Mesorhabditis</taxon>
    </lineage>
</organism>
<feature type="region of interest" description="Disordered" evidence="9">
    <location>
        <begin position="219"/>
        <end position="239"/>
    </location>
</feature>
<comment type="subcellular location">
    <subcellularLocation>
        <location evidence="1">Membrane</location>
        <topology evidence="1">Multi-pass membrane protein</topology>
    </subcellularLocation>
</comment>
<accession>A0AAF3FFH5</accession>
<protein>
    <recommendedName>
        <fullName evidence="11">Potassium channel domain-containing protein</fullName>
    </recommendedName>
</protein>
<feature type="compositionally biased region" description="Basic and acidic residues" evidence="9">
    <location>
        <begin position="219"/>
        <end position="228"/>
    </location>
</feature>
<keyword evidence="4 10" id="KW-1133">Transmembrane helix</keyword>
<keyword evidence="12" id="KW-1185">Reference proteome</keyword>
<evidence type="ECO:0000256" key="4">
    <source>
        <dbReference type="ARBA" id="ARBA00022989"/>
    </source>
</evidence>
<evidence type="ECO:0000256" key="1">
    <source>
        <dbReference type="ARBA" id="ARBA00004141"/>
    </source>
</evidence>
<evidence type="ECO:0000313" key="13">
    <source>
        <dbReference type="WBParaSite" id="MBELARI_LOCUS5796"/>
    </source>
</evidence>
<proteinExistence type="inferred from homology"/>
<feature type="domain" description="Potassium channel" evidence="11">
    <location>
        <begin position="461"/>
        <end position="530"/>
    </location>
</feature>
<dbReference type="PRINTS" id="PR01333">
    <property type="entry name" value="2POREKCHANEL"/>
</dbReference>
<feature type="domain" description="Potassium channel" evidence="11">
    <location>
        <begin position="361"/>
        <end position="418"/>
    </location>
</feature>
<evidence type="ECO:0000256" key="7">
    <source>
        <dbReference type="ARBA" id="ARBA00023303"/>
    </source>
</evidence>
<evidence type="ECO:0000256" key="10">
    <source>
        <dbReference type="SAM" id="Phobius"/>
    </source>
</evidence>
<evidence type="ECO:0000256" key="9">
    <source>
        <dbReference type="SAM" id="MobiDB-lite"/>
    </source>
</evidence>
<feature type="compositionally biased region" description="Basic and acidic residues" evidence="9">
    <location>
        <begin position="110"/>
        <end position="134"/>
    </location>
</feature>
<dbReference type="GO" id="GO:0022841">
    <property type="term" value="F:potassium ion leak channel activity"/>
    <property type="evidence" value="ECO:0007669"/>
    <property type="project" value="TreeGrafter"/>
</dbReference>
<keyword evidence="2 8" id="KW-0813">Transport</keyword>
<dbReference type="GO" id="GO:0005886">
    <property type="term" value="C:plasma membrane"/>
    <property type="evidence" value="ECO:0007669"/>
    <property type="project" value="TreeGrafter"/>
</dbReference>
<keyword evidence="5 8" id="KW-0406">Ion transport</keyword>
<dbReference type="GO" id="GO:0030322">
    <property type="term" value="P:stabilization of membrane potential"/>
    <property type="evidence" value="ECO:0007669"/>
    <property type="project" value="TreeGrafter"/>
</dbReference>
<feature type="transmembrane region" description="Helical" evidence="10">
    <location>
        <begin position="490"/>
        <end position="507"/>
    </location>
</feature>
<evidence type="ECO:0000256" key="2">
    <source>
        <dbReference type="ARBA" id="ARBA00022448"/>
    </source>
</evidence>
<dbReference type="InterPro" id="IPR013099">
    <property type="entry name" value="K_chnl_dom"/>
</dbReference>
<feature type="transmembrane region" description="Helical" evidence="10">
    <location>
        <begin position="447"/>
        <end position="470"/>
    </location>
</feature>
<dbReference type="PANTHER" id="PTHR11003:SF269">
    <property type="entry name" value="POTASSIUM CHANNEL DOMAIN-CONTAINING PROTEIN"/>
    <property type="match status" value="1"/>
</dbReference>
<evidence type="ECO:0000256" key="8">
    <source>
        <dbReference type="RuleBase" id="RU003857"/>
    </source>
</evidence>
<evidence type="ECO:0000256" key="6">
    <source>
        <dbReference type="ARBA" id="ARBA00023136"/>
    </source>
</evidence>
<sequence>MCVQPFLITFSPCYQFISKMDSPKFGFHQHGYEGSKAEVESVVTDLEELLPKFNQIKLDALKLVLEKKKVEFQGSDDVTFEEFKQESSSTLPRRPSMAPVVATVYEESDESTRSQPDRENDKDKEKDREKRDENTFDLIVQDLEPATEVMKRSPHANRFLARHISRQNSQDRNRIDEEQNAIDRYYENNQYSVTGMFQKNEDTMNRIPANYQKILREARERGAEEKSTRSSKSRPALPIPGANENRFLSSFYWLAARHRVIGLRHLLMFLMVVGYTLLGGLIFNATEGGAERRGVAEALEALESKLTQISTQMVIEIDANSTTFTDPEATKQFLRDTYTDLLRAEGRWEQSAYQKNLSDANMLWNFWSACFYSTNLFMTVGYGVIAPFTDLGRVISIIYSIIFIPLSNVVIRDLGQWFLLGLTKVYARLLIRWRAASGGKIDDDEDIALPISIAALTVLIYWMFCSFLTWLYDGLMGSSFDTGMSFWDSIYFSFITLTAIGLGDLMPKNVPRSPLMKIWYFLGLPVFKVVNRVSYVAVENGIFGTFTVFEKRLEQAYMQKKDQVSPSAGDTRSITNMESVSMNENLRRRRQSLMSAKAAVEEQEQINEALNNFTVRSIATFMKARADVYGGDFGRIRVTKAQLEDRPPSTHF</sequence>
<evidence type="ECO:0000256" key="3">
    <source>
        <dbReference type="ARBA" id="ARBA00022692"/>
    </source>
</evidence>
<dbReference type="Proteomes" id="UP000887575">
    <property type="component" value="Unassembled WGS sequence"/>
</dbReference>
<feature type="transmembrane region" description="Helical" evidence="10">
    <location>
        <begin position="266"/>
        <end position="285"/>
    </location>
</feature>
<evidence type="ECO:0000259" key="11">
    <source>
        <dbReference type="Pfam" id="PF07885"/>
    </source>
</evidence>
<evidence type="ECO:0000313" key="12">
    <source>
        <dbReference type="Proteomes" id="UP000887575"/>
    </source>
</evidence>
<keyword evidence="7 8" id="KW-0407">Ion channel</keyword>
<feature type="transmembrane region" description="Helical" evidence="10">
    <location>
        <begin position="364"/>
        <end position="384"/>
    </location>
</feature>
<dbReference type="SUPFAM" id="SSF81324">
    <property type="entry name" value="Voltage-gated potassium channels"/>
    <property type="match status" value="2"/>
</dbReference>
<keyword evidence="6 10" id="KW-0472">Membrane</keyword>
<dbReference type="InterPro" id="IPR003280">
    <property type="entry name" value="2pore_dom_K_chnl"/>
</dbReference>
<feature type="region of interest" description="Disordered" evidence="9">
    <location>
        <begin position="104"/>
        <end position="136"/>
    </location>
</feature>
<reference evidence="13" key="1">
    <citation type="submission" date="2024-02" db="UniProtKB">
        <authorList>
            <consortium name="WormBaseParasite"/>
        </authorList>
    </citation>
    <scope>IDENTIFICATION</scope>
</reference>
<dbReference type="PANTHER" id="PTHR11003">
    <property type="entry name" value="POTASSIUM CHANNEL, SUBFAMILY K"/>
    <property type="match status" value="1"/>
</dbReference>
<dbReference type="Gene3D" id="1.10.287.70">
    <property type="match status" value="1"/>
</dbReference>